<feature type="binding site" evidence="7">
    <location>
        <position position="255"/>
    </location>
    <ligand>
        <name>Zn(2+)</name>
        <dbReference type="ChEBI" id="CHEBI:29105"/>
        <label>2</label>
    </ligand>
</feature>
<dbReference type="GO" id="GO:0051603">
    <property type="term" value="P:proteolysis involved in protein catabolic process"/>
    <property type="evidence" value="ECO:0007669"/>
    <property type="project" value="TreeGrafter"/>
</dbReference>
<comment type="similarity">
    <text evidence="1">Belongs to the peptidase M20A family.</text>
</comment>
<feature type="binding site" evidence="7">
    <location>
        <position position="192"/>
    </location>
    <ligand>
        <name>Zn(2+)</name>
        <dbReference type="ChEBI" id="CHEBI:29105"/>
        <label>1</label>
    </ligand>
</feature>
<dbReference type="FunFam" id="3.40.630.10:FF:000027">
    <property type="entry name" value="N-fatty-acyl-amino acid synthase/hydrolase PM20D1"/>
    <property type="match status" value="1"/>
</dbReference>
<feature type="domain" description="Peptidase M20 dimerisation" evidence="9">
    <location>
        <begin position="273"/>
        <end position="423"/>
    </location>
</feature>
<dbReference type="Gene3D" id="3.30.70.360">
    <property type="match status" value="1"/>
</dbReference>
<evidence type="ECO:0000256" key="3">
    <source>
        <dbReference type="ARBA" id="ARBA00022723"/>
    </source>
</evidence>
<evidence type="ECO:0000256" key="6">
    <source>
        <dbReference type="PIRSR" id="PIRSR037217-1"/>
    </source>
</evidence>
<dbReference type="Pfam" id="PF01546">
    <property type="entry name" value="Peptidase_M20"/>
    <property type="match status" value="1"/>
</dbReference>
<keyword evidence="8" id="KW-0472">Membrane</keyword>
<dbReference type="GO" id="GO:0004181">
    <property type="term" value="F:metallocarboxypeptidase activity"/>
    <property type="evidence" value="ECO:0007669"/>
    <property type="project" value="InterPro"/>
</dbReference>
<keyword evidence="3 7" id="KW-0479">Metal-binding</keyword>
<dbReference type="SUPFAM" id="SSF55031">
    <property type="entry name" value="Bacterial exopeptidase dimerisation domain"/>
    <property type="match status" value="1"/>
</dbReference>
<feature type="binding site" evidence="7">
    <location>
        <position position="157"/>
    </location>
    <ligand>
        <name>Zn(2+)</name>
        <dbReference type="ChEBI" id="CHEBI:29105"/>
        <label>2</label>
    </ligand>
</feature>
<keyword evidence="8" id="KW-0812">Transmembrane</keyword>
<organism evidence="10 11">
    <name type="scientific">Trichodelitschia bisporula</name>
    <dbReference type="NCBI Taxonomy" id="703511"/>
    <lineage>
        <taxon>Eukaryota</taxon>
        <taxon>Fungi</taxon>
        <taxon>Dikarya</taxon>
        <taxon>Ascomycota</taxon>
        <taxon>Pezizomycotina</taxon>
        <taxon>Dothideomycetes</taxon>
        <taxon>Dothideomycetes incertae sedis</taxon>
        <taxon>Phaeotrichales</taxon>
        <taxon>Phaeotrichaceae</taxon>
        <taxon>Trichodelitschia</taxon>
    </lineage>
</organism>
<dbReference type="PANTHER" id="PTHR45962">
    <property type="entry name" value="N-FATTY-ACYL-AMINO ACID SYNTHASE/HYDROLASE PM20D1"/>
    <property type="match status" value="1"/>
</dbReference>
<sequence length="546" mass="59022">MSEKGALDFSPRPLRPSRLNYGKYAILIIAAAFWLVYVSAQRQASRVSPLSDCAQVPPVLPTTLPELDEHLKSSAFRNTSIARLSNSVKIYTPSFDDLGPVGEDPRWDVFPPFAAYLNATFPRLHTALTVEHVNTHGLLYTWAGSDDALKPILFMAHQDVVPVPDATIPDWTYPPFSGAYDGKFIWGRGASDDKSQLIATLSALEALLDAGFSPQRTILVALGIDEESMGLQGAGKMGPFLLERYGPDALAAIVDEGAGFVQKWGTTLALPGIAEKGYLDVQIVVRTLGGHSSIPPAHTGIGVMSKLIVALENEPYHPEISAENPITTLLTCGAAHGDDFPKKLRRLLKVGKKQVLAHEVAKDPQAKYLITTAQSVTVINGGIKANALPEKVIANINYRVNIGSTTDSVKHKLEGITRRIAKQHNMTVVPISESAPGTISILYHSALEPAPVSPTEGPVWSLIAGTTRALYGEEVIVAGGHMTGNTDTKYFWPLTKHIFRFGMGWDGSSEGMGNIHTVDERASVAGHLNAIRWISMFVRNADAAEL</sequence>
<dbReference type="AlphaFoldDB" id="A0A6G1I210"/>
<evidence type="ECO:0000256" key="1">
    <source>
        <dbReference type="ARBA" id="ARBA00006247"/>
    </source>
</evidence>
<keyword evidence="8" id="KW-1133">Transmembrane helix</keyword>
<feature type="binding site" evidence="7">
    <location>
        <position position="192"/>
    </location>
    <ligand>
        <name>Zn(2+)</name>
        <dbReference type="ChEBI" id="CHEBI:29105"/>
        <label>2</label>
    </ligand>
</feature>
<dbReference type="InterPro" id="IPR001261">
    <property type="entry name" value="ArgE/DapE_CS"/>
</dbReference>
<name>A0A6G1I210_9PEZI</name>
<dbReference type="InterPro" id="IPR017141">
    <property type="entry name" value="Pept_M20_carboxypep"/>
</dbReference>
<keyword evidence="11" id="KW-1185">Reference proteome</keyword>
<feature type="binding site" evidence="7">
    <location>
        <position position="516"/>
    </location>
    <ligand>
        <name>Zn(2+)</name>
        <dbReference type="ChEBI" id="CHEBI:29105"/>
        <label>1</label>
    </ligand>
</feature>
<dbReference type="Proteomes" id="UP000799640">
    <property type="component" value="Unassembled WGS sequence"/>
</dbReference>
<evidence type="ECO:0000313" key="11">
    <source>
        <dbReference type="Proteomes" id="UP000799640"/>
    </source>
</evidence>
<feature type="active site" evidence="6">
    <location>
        <position position="159"/>
    </location>
</feature>
<dbReference type="InterPro" id="IPR002933">
    <property type="entry name" value="Peptidase_M20"/>
</dbReference>
<dbReference type="PIRSF" id="PIRSF037217">
    <property type="entry name" value="Carboxypeptidase_S"/>
    <property type="match status" value="1"/>
</dbReference>
<keyword evidence="2" id="KW-0645">Protease</keyword>
<dbReference type="PROSITE" id="PS00758">
    <property type="entry name" value="ARGE_DAPE_CPG2_1"/>
    <property type="match status" value="1"/>
</dbReference>
<evidence type="ECO:0000259" key="9">
    <source>
        <dbReference type="Pfam" id="PF07687"/>
    </source>
</evidence>
<dbReference type="Pfam" id="PF07687">
    <property type="entry name" value="M20_dimer"/>
    <property type="match status" value="1"/>
</dbReference>
<dbReference type="PROSITE" id="PS00759">
    <property type="entry name" value="ARGE_DAPE_CPG2_2"/>
    <property type="match status" value="1"/>
</dbReference>
<feature type="active site" description="Proton acceptor" evidence="6">
    <location>
        <position position="226"/>
    </location>
</feature>
<reference evidence="10" key="1">
    <citation type="journal article" date="2020" name="Stud. Mycol.">
        <title>101 Dothideomycetes genomes: a test case for predicting lifestyles and emergence of pathogens.</title>
        <authorList>
            <person name="Haridas S."/>
            <person name="Albert R."/>
            <person name="Binder M."/>
            <person name="Bloem J."/>
            <person name="Labutti K."/>
            <person name="Salamov A."/>
            <person name="Andreopoulos B."/>
            <person name="Baker S."/>
            <person name="Barry K."/>
            <person name="Bills G."/>
            <person name="Bluhm B."/>
            <person name="Cannon C."/>
            <person name="Castanera R."/>
            <person name="Culley D."/>
            <person name="Daum C."/>
            <person name="Ezra D."/>
            <person name="Gonzalez J."/>
            <person name="Henrissat B."/>
            <person name="Kuo A."/>
            <person name="Liang C."/>
            <person name="Lipzen A."/>
            <person name="Lutzoni F."/>
            <person name="Magnuson J."/>
            <person name="Mondo S."/>
            <person name="Nolan M."/>
            <person name="Ohm R."/>
            <person name="Pangilinan J."/>
            <person name="Park H.-J."/>
            <person name="Ramirez L."/>
            <person name="Alfaro M."/>
            <person name="Sun H."/>
            <person name="Tritt A."/>
            <person name="Yoshinaga Y."/>
            <person name="Zwiers L.-H."/>
            <person name="Turgeon B."/>
            <person name="Goodwin S."/>
            <person name="Spatafora J."/>
            <person name="Crous P."/>
            <person name="Grigoriev I."/>
        </authorList>
    </citation>
    <scope>NUCLEOTIDE SEQUENCE</scope>
    <source>
        <strain evidence="10">CBS 262.69</strain>
    </source>
</reference>
<evidence type="ECO:0000256" key="5">
    <source>
        <dbReference type="ARBA" id="ARBA00022833"/>
    </source>
</evidence>
<keyword evidence="10" id="KW-0121">Carboxypeptidase</keyword>
<dbReference type="InterPro" id="IPR011650">
    <property type="entry name" value="Peptidase_M20_dimer"/>
</dbReference>
<evidence type="ECO:0000313" key="10">
    <source>
        <dbReference type="EMBL" id="KAF2402107.1"/>
    </source>
</evidence>
<evidence type="ECO:0000256" key="8">
    <source>
        <dbReference type="SAM" id="Phobius"/>
    </source>
</evidence>
<evidence type="ECO:0000256" key="7">
    <source>
        <dbReference type="PIRSR" id="PIRSR037217-2"/>
    </source>
</evidence>
<dbReference type="Gene3D" id="3.40.630.10">
    <property type="entry name" value="Zn peptidases"/>
    <property type="match status" value="1"/>
</dbReference>
<protein>
    <submittedName>
        <fullName evidence="10">Carboxypeptidase S</fullName>
    </submittedName>
</protein>
<dbReference type="SUPFAM" id="SSF53187">
    <property type="entry name" value="Zn-dependent exopeptidases"/>
    <property type="match status" value="1"/>
</dbReference>
<dbReference type="GO" id="GO:0046872">
    <property type="term" value="F:metal ion binding"/>
    <property type="evidence" value="ECO:0007669"/>
    <property type="project" value="UniProtKB-KW"/>
</dbReference>
<dbReference type="InterPro" id="IPR036264">
    <property type="entry name" value="Bact_exopeptidase_dim_dom"/>
</dbReference>
<dbReference type="EMBL" id="ML996691">
    <property type="protein sequence ID" value="KAF2402107.1"/>
    <property type="molecule type" value="Genomic_DNA"/>
</dbReference>
<accession>A0A6G1I210</accession>
<dbReference type="CDD" id="cd05674">
    <property type="entry name" value="M20_yscS"/>
    <property type="match status" value="1"/>
</dbReference>
<evidence type="ECO:0000256" key="4">
    <source>
        <dbReference type="ARBA" id="ARBA00022801"/>
    </source>
</evidence>
<keyword evidence="5 7" id="KW-0862">Zinc</keyword>
<evidence type="ECO:0000256" key="2">
    <source>
        <dbReference type="ARBA" id="ARBA00022670"/>
    </source>
</evidence>
<keyword evidence="4" id="KW-0378">Hydrolase</keyword>
<dbReference type="OrthoDB" id="3064516at2759"/>
<dbReference type="InterPro" id="IPR047177">
    <property type="entry name" value="Pept_M20A"/>
</dbReference>
<dbReference type="PANTHER" id="PTHR45962:SF1">
    <property type="entry name" value="N-FATTY-ACYL-AMINO ACID SYNTHASE_HYDROLASE PM20D1"/>
    <property type="match status" value="1"/>
</dbReference>
<proteinExistence type="inferred from homology"/>
<feature type="binding site" evidence="7">
    <location>
        <position position="227"/>
    </location>
    <ligand>
        <name>Zn(2+)</name>
        <dbReference type="ChEBI" id="CHEBI:29105"/>
        <label>1</label>
    </ligand>
</feature>
<gene>
    <name evidence="10" type="ORF">EJ06DRAFT_474012</name>
</gene>
<dbReference type="GO" id="GO:0000328">
    <property type="term" value="C:fungal-type vacuole lumen"/>
    <property type="evidence" value="ECO:0007669"/>
    <property type="project" value="TreeGrafter"/>
</dbReference>
<feature type="transmembrane region" description="Helical" evidence="8">
    <location>
        <begin position="21"/>
        <end position="40"/>
    </location>
</feature>